<dbReference type="PANTHER" id="PTHR33930">
    <property type="entry name" value="ALKYL HYDROPEROXIDE REDUCTASE AHPD"/>
    <property type="match status" value="1"/>
</dbReference>
<dbReference type="KEGG" id="sva:SVA_2827"/>
<dbReference type="RefSeq" id="WP_096461785.1">
    <property type="nucleotide sequence ID" value="NZ_AP014936.1"/>
</dbReference>
<dbReference type="Gene3D" id="1.20.1290.10">
    <property type="entry name" value="AhpD-like"/>
    <property type="match status" value="1"/>
</dbReference>
<proteinExistence type="predicted"/>
<evidence type="ECO:0000313" key="2">
    <source>
        <dbReference type="EMBL" id="BAU49375.1"/>
    </source>
</evidence>
<dbReference type="OrthoDB" id="425264at2"/>
<dbReference type="GO" id="GO:0051920">
    <property type="term" value="F:peroxiredoxin activity"/>
    <property type="evidence" value="ECO:0007669"/>
    <property type="project" value="InterPro"/>
</dbReference>
<dbReference type="InterPro" id="IPR029032">
    <property type="entry name" value="AhpD-like"/>
</dbReference>
<feature type="domain" description="Carboxymuconolactone decarboxylase-like" evidence="1">
    <location>
        <begin position="17"/>
        <end position="96"/>
    </location>
</feature>
<protein>
    <submittedName>
        <fullName evidence="2">Carboxymuconolactone decarboxylase</fullName>
    </submittedName>
</protein>
<accession>A0A1B4V7D6</accession>
<keyword evidence="3" id="KW-1185">Reference proteome</keyword>
<dbReference type="InterPro" id="IPR003779">
    <property type="entry name" value="CMD-like"/>
</dbReference>
<evidence type="ECO:0000259" key="1">
    <source>
        <dbReference type="Pfam" id="PF02627"/>
    </source>
</evidence>
<organism evidence="2 3">
    <name type="scientific">Sulfurifustis variabilis</name>
    <dbReference type="NCBI Taxonomy" id="1675686"/>
    <lineage>
        <taxon>Bacteria</taxon>
        <taxon>Pseudomonadati</taxon>
        <taxon>Pseudomonadota</taxon>
        <taxon>Gammaproteobacteria</taxon>
        <taxon>Acidiferrobacterales</taxon>
        <taxon>Acidiferrobacteraceae</taxon>
        <taxon>Sulfurifustis</taxon>
    </lineage>
</organism>
<evidence type="ECO:0000313" key="3">
    <source>
        <dbReference type="Proteomes" id="UP000218899"/>
    </source>
</evidence>
<dbReference type="Proteomes" id="UP000218899">
    <property type="component" value="Chromosome"/>
</dbReference>
<name>A0A1B4V7D6_9GAMM</name>
<dbReference type="EMBL" id="AP014936">
    <property type="protein sequence ID" value="BAU49375.1"/>
    <property type="molecule type" value="Genomic_DNA"/>
</dbReference>
<gene>
    <name evidence="2" type="ORF">SVA_2827</name>
</gene>
<dbReference type="PANTHER" id="PTHR33930:SF2">
    <property type="entry name" value="BLR3452 PROTEIN"/>
    <property type="match status" value="1"/>
</dbReference>
<reference evidence="2 3" key="1">
    <citation type="submission" date="2015-08" db="EMBL/GenBank/DDBJ databases">
        <title>Complete genome sequence of Sulfurifustis variabilis.</title>
        <authorList>
            <person name="Miura A."/>
            <person name="Kojima H."/>
            <person name="Fukui M."/>
        </authorList>
    </citation>
    <scope>NUCLEOTIDE SEQUENCE [LARGE SCALE GENOMIC DNA]</scope>
    <source>
        <strain evidence="3">skN76</strain>
    </source>
</reference>
<dbReference type="Pfam" id="PF02627">
    <property type="entry name" value="CMD"/>
    <property type="match status" value="1"/>
</dbReference>
<sequence>MPRTLDHFKEEFPRTWTAYEQLRNACDTEGPLDRKVAELIKIGISTALEHEGGLIAHVSQARKAGATEKEIEHAILVATGLAGFPAVLQASELARDYLEAQAD</sequence>
<dbReference type="SUPFAM" id="SSF69118">
    <property type="entry name" value="AhpD-like"/>
    <property type="match status" value="1"/>
</dbReference>
<dbReference type="AlphaFoldDB" id="A0A1B4V7D6"/>